<dbReference type="InterPro" id="IPR029044">
    <property type="entry name" value="Nucleotide-diphossugar_trans"/>
</dbReference>
<dbReference type="Proteomes" id="UP000318939">
    <property type="component" value="Plasmid unnamed1"/>
</dbReference>
<organism evidence="2 3">
    <name type="scientific">Rhizobium rhododendri</name>
    <dbReference type="NCBI Taxonomy" id="2506430"/>
    <lineage>
        <taxon>Bacteria</taxon>
        <taxon>Pseudomonadati</taxon>
        <taxon>Pseudomonadota</taxon>
        <taxon>Alphaproteobacteria</taxon>
        <taxon>Hyphomicrobiales</taxon>
        <taxon>Rhizobiaceae</taxon>
        <taxon>Rhizobium/Agrobacterium group</taxon>
        <taxon>Rhizobium</taxon>
    </lineage>
</organism>
<feature type="domain" description="Glycosyltransferase 2-like" evidence="1">
    <location>
        <begin position="17"/>
        <end position="174"/>
    </location>
</feature>
<name>A0ABY8IPY2_9HYPH</name>
<dbReference type="Gene3D" id="3.90.550.10">
    <property type="entry name" value="Spore Coat Polysaccharide Biosynthesis Protein SpsA, Chain A"/>
    <property type="match status" value="1"/>
</dbReference>
<dbReference type="SUPFAM" id="SSF53448">
    <property type="entry name" value="Nucleotide-diphospho-sugar transferases"/>
    <property type="match status" value="1"/>
</dbReference>
<reference evidence="2 3" key="1">
    <citation type="journal article" date="2019" name="Phytopathology">
        <title>A Novel Group of Rhizobium tumorigenes-Like Agrobacteria Associated with Crown Gall Disease of Rhododendron and Blueberry.</title>
        <authorList>
            <person name="Kuzmanovic N."/>
            <person name="Behrens P."/>
            <person name="Idczak E."/>
            <person name="Wagner S."/>
            <person name="Gotz M."/>
            <person name="Sproer C."/>
            <person name="Bunk B."/>
            <person name="Overmann J."/>
            <person name="Smalla K."/>
        </authorList>
    </citation>
    <scope>NUCLEOTIDE SEQUENCE [LARGE SCALE GENOMIC DNA]</scope>
    <source>
        <strain evidence="3">rho-6.2</strain>
    </source>
</reference>
<sequence>MIDPQLQDDLSQAPFFSIVIPVYNRSKIIAPSLKSVLDQDYQDYECIIVDDGSTDSDDLVSVINGFADARLKYYRQENGGASVARNTGVNYASGQYIAFLDSDDKFLPQKLTRVAEVLGIHPEVAVYSRSYVDRGVGRFWLRPDRAIGEQEDMGEYLFVHNQFVFTSTLVLKRSLALAFPFDVDLRQVEDPDLCYRLSLTGVKFHMIDDPLTIWSDITGQGRLSQEVNSQSPFIWLEKMRGTLSKRVERGYRATILANYLAPHRPFLAAYDIVVGVLLSGVPFGVGARQAMRSFLPQKFYRRLVNHYVRARGRVRDNKSPP</sequence>
<dbReference type="PANTHER" id="PTHR43685">
    <property type="entry name" value="GLYCOSYLTRANSFERASE"/>
    <property type="match status" value="1"/>
</dbReference>
<dbReference type="EMBL" id="CP117268">
    <property type="protein sequence ID" value="WFS25208.1"/>
    <property type="molecule type" value="Genomic_DNA"/>
</dbReference>
<evidence type="ECO:0000313" key="2">
    <source>
        <dbReference type="EMBL" id="WFS25208.1"/>
    </source>
</evidence>
<proteinExistence type="predicted"/>
<accession>A0ABY8IPY2</accession>
<protein>
    <submittedName>
        <fullName evidence="2">Glycosyltransferase family 2 protein</fullName>
    </submittedName>
</protein>
<dbReference type="CDD" id="cd00761">
    <property type="entry name" value="Glyco_tranf_GTA_type"/>
    <property type="match status" value="1"/>
</dbReference>
<keyword evidence="2" id="KW-0614">Plasmid</keyword>
<dbReference type="Pfam" id="PF00535">
    <property type="entry name" value="Glycos_transf_2"/>
    <property type="match status" value="1"/>
</dbReference>
<dbReference type="RefSeq" id="WP_205470435.1">
    <property type="nucleotide sequence ID" value="NZ_CP117268.1"/>
</dbReference>
<gene>
    <name evidence="2" type="ORF">PR018_23395</name>
</gene>
<dbReference type="PANTHER" id="PTHR43685:SF11">
    <property type="entry name" value="GLYCOSYLTRANSFERASE TAGX-RELATED"/>
    <property type="match status" value="1"/>
</dbReference>
<evidence type="ECO:0000259" key="1">
    <source>
        <dbReference type="Pfam" id="PF00535"/>
    </source>
</evidence>
<reference evidence="2 3" key="2">
    <citation type="journal article" date="2023" name="MicrobiologyOpen">
        <title>Genomics of the tumorigenes clade of the family Rhizobiaceae and description of Rhizobium rhododendri sp. nov.</title>
        <authorList>
            <person name="Kuzmanovic N."/>
            <person name="diCenzo G.C."/>
            <person name="Bunk B."/>
            <person name="Sproeer C."/>
            <person name="Fruehling A."/>
            <person name="Neumann-Schaal M."/>
            <person name="Overmann J."/>
            <person name="Smalla K."/>
        </authorList>
    </citation>
    <scope>NUCLEOTIDE SEQUENCE [LARGE SCALE GENOMIC DNA]</scope>
    <source>
        <strain evidence="3">rho-6.2</strain>
        <plasmid evidence="2 3">unnamed1</plasmid>
    </source>
</reference>
<dbReference type="InterPro" id="IPR001173">
    <property type="entry name" value="Glyco_trans_2-like"/>
</dbReference>
<geneLocation type="plasmid" evidence="2 3">
    <name>unnamed1</name>
</geneLocation>
<evidence type="ECO:0000313" key="3">
    <source>
        <dbReference type="Proteomes" id="UP000318939"/>
    </source>
</evidence>
<dbReference type="InterPro" id="IPR050834">
    <property type="entry name" value="Glycosyltransf_2"/>
</dbReference>
<keyword evidence="3" id="KW-1185">Reference proteome</keyword>